<accession>A0A1E5QJQ3</accession>
<evidence type="ECO:0008006" key="2">
    <source>
        <dbReference type="Google" id="ProtNLM"/>
    </source>
</evidence>
<protein>
    <recommendedName>
        <fullName evidence="2">DUF2281 domain-containing protein</fullName>
    </recommendedName>
</protein>
<comment type="caution">
    <text evidence="1">The sequence shown here is derived from an EMBL/GenBank/DDBJ whole genome shotgun (WGS) entry which is preliminary data.</text>
</comment>
<name>A0A1E5QJQ3_9CYAN</name>
<sequence length="113" mass="12718">MPTPKINRHPASVEQSVKSSIREQLYQAIEQTPDEALAIALEFLLFLNSRYPNSSLTEQKPPSTGKSILETLERIGKWEGDDLEECLELVRATRSQVYISTEEVAPSEVDTEV</sequence>
<reference evidence="1" key="1">
    <citation type="submission" date="2016-09" db="EMBL/GenBank/DDBJ databases">
        <title>Draft genome of thermotolerant cyanobacterium Desertifilum sp. strain IPPAS B-1220.</title>
        <authorList>
            <person name="Sinetova M.A."/>
            <person name="Bolakhan K."/>
            <person name="Zayadan B.K."/>
            <person name="Mironov K.S."/>
            <person name="Ustinova V."/>
            <person name="Kupriyanova E.V."/>
            <person name="Sidorov R.A."/>
            <person name="Skrypnik A.N."/>
            <person name="Gogoleva N.E."/>
            <person name="Gogolev Y.V."/>
            <person name="Los D.A."/>
        </authorList>
    </citation>
    <scope>NUCLEOTIDE SEQUENCE [LARGE SCALE GENOMIC DNA]</scope>
    <source>
        <strain evidence="1">IPPAS B-1220</strain>
    </source>
</reference>
<dbReference type="AlphaFoldDB" id="A0A1E5QJQ3"/>
<organism evidence="1">
    <name type="scientific">Desertifilum tharense IPPAS B-1220</name>
    <dbReference type="NCBI Taxonomy" id="1781255"/>
    <lineage>
        <taxon>Bacteria</taxon>
        <taxon>Bacillati</taxon>
        <taxon>Cyanobacteriota</taxon>
        <taxon>Cyanophyceae</taxon>
        <taxon>Desertifilales</taxon>
        <taxon>Desertifilaceae</taxon>
        <taxon>Desertifilum</taxon>
    </lineage>
</organism>
<dbReference type="OrthoDB" id="532875at2"/>
<evidence type="ECO:0000313" key="1">
    <source>
        <dbReference type="EMBL" id="OEJ74890.1"/>
    </source>
</evidence>
<gene>
    <name evidence="1" type="ORF">BH720_12365</name>
</gene>
<dbReference type="STRING" id="1781255.BH720_12365"/>
<dbReference type="RefSeq" id="WP_069967514.1">
    <property type="nucleotide sequence ID" value="NZ_CM124774.1"/>
</dbReference>
<proteinExistence type="predicted"/>
<dbReference type="EMBL" id="MJGC01000059">
    <property type="protein sequence ID" value="OEJ74890.1"/>
    <property type="molecule type" value="Genomic_DNA"/>
</dbReference>